<dbReference type="PANTHER" id="PTHR34188">
    <property type="entry name" value="OS01G0299500 PROTEIN"/>
    <property type="match status" value="1"/>
</dbReference>
<dbReference type="AlphaFoldDB" id="A0A540NKB5"/>
<feature type="compositionally biased region" description="Basic and acidic residues" evidence="1">
    <location>
        <begin position="93"/>
        <end position="105"/>
    </location>
</feature>
<keyword evidence="4" id="KW-1185">Reference proteome</keyword>
<sequence>MASGEKEFEVDLESGGCTSKEDASLDVVSSNGQKIKFLGSVFSWFLHLNESITCTYGIVSSSSLEKSGEVSNVSVETLIERNSEGEESQGHMPRAEKACENEQCKKKNYRNAPKPPRPPKRPSLDAADQKLVREITELAKRKRARIEQMKVAKKMKASKSSSLYSGISALIITLLLFLVVFQGISSRSVPTVSTQGSPEPAVATTQGFVPVEYLKSDIQRSTNQNTLSNPILPPLGYIVNAALGKRFPVQVDEEVDGQYERGLTILVHGINTDLFSSSIL</sequence>
<keyword evidence="2" id="KW-1133">Transmembrane helix</keyword>
<evidence type="ECO:0000256" key="2">
    <source>
        <dbReference type="SAM" id="Phobius"/>
    </source>
</evidence>
<accession>A0A540NKB5</accession>
<evidence type="ECO:0000256" key="1">
    <source>
        <dbReference type="SAM" id="MobiDB-lite"/>
    </source>
</evidence>
<feature type="region of interest" description="Disordered" evidence="1">
    <location>
        <begin position="81"/>
        <end position="128"/>
    </location>
</feature>
<evidence type="ECO:0000313" key="3">
    <source>
        <dbReference type="EMBL" id="TQE11479.1"/>
    </source>
</evidence>
<organism evidence="3 4">
    <name type="scientific">Malus baccata</name>
    <name type="common">Siberian crab apple</name>
    <name type="synonym">Pyrus baccata</name>
    <dbReference type="NCBI Taxonomy" id="106549"/>
    <lineage>
        <taxon>Eukaryota</taxon>
        <taxon>Viridiplantae</taxon>
        <taxon>Streptophyta</taxon>
        <taxon>Embryophyta</taxon>
        <taxon>Tracheophyta</taxon>
        <taxon>Spermatophyta</taxon>
        <taxon>Magnoliopsida</taxon>
        <taxon>eudicotyledons</taxon>
        <taxon>Gunneridae</taxon>
        <taxon>Pentapetalae</taxon>
        <taxon>rosids</taxon>
        <taxon>fabids</taxon>
        <taxon>Rosales</taxon>
        <taxon>Rosaceae</taxon>
        <taxon>Amygdaloideae</taxon>
        <taxon>Maleae</taxon>
        <taxon>Malus</taxon>
    </lineage>
</organism>
<dbReference type="PANTHER" id="PTHR34188:SF5">
    <property type="entry name" value="OS05G0131900 PROTEIN"/>
    <property type="match status" value="1"/>
</dbReference>
<name>A0A540NKB5_MALBA</name>
<proteinExistence type="predicted"/>
<keyword evidence="2" id="KW-0812">Transmembrane</keyword>
<gene>
    <name evidence="3" type="ORF">C1H46_002854</name>
</gene>
<protein>
    <submittedName>
        <fullName evidence="3">Uncharacterized protein</fullName>
    </submittedName>
</protein>
<dbReference type="EMBL" id="VIEB01000029">
    <property type="protein sequence ID" value="TQE11479.1"/>
    <property type="molecule type" value="Genomic_DNA"/>
</dbReference>
<evidence type="ECO:0000313" key="4">
    <source>
        <dbReference type="Proteomes" id="UP000315295"/>
    </source>
</evidence>
<dbReference type="Proteomes" id="UP000315295">
    <property type="component" value="Unassembled WGS sequence"/>
</dbReference>
<dbReference type="STRING" id="106549.A0A540NKB5"/>
<comment type="caution">
    <text evidence="3">The sequence shown here is derived from an EMBL/GenBank/DDBJ whole genome shotgun (WGS) entry which is preliminary data.</text>
</comment>
<feature type="transmembrane region" description="Helical" evidence="2">
    <location>
        <begin position="163"/>
        <end position="184"/>
    </location>
</feature>
<keyword evidence="2" id="KW-0472">Membrane</keyword>
<reference evidence="3 4" key="1">
    <citation type="journal article" date="2019" name="G3 (Bethesda)">
        <title>Sequencing of a Wild Apple (Malus baccata) Genome Unravels the Differences Between Cultivated and Wild Apple Species Regarding Disease Resistance and Cold Tolerance.</title>
        <authorList>
            <person name="Chen X."/>
        </authorList>
    </citation>
    <scope>NUCLEOTIDE SEQUENCE [LARGE SCALE GENOMIC DNA]</scope>
    <source>
        <strain evidence="4">cv. Shandingzi</strain>
        <tissue evidence="3">Leaves</tissue>
    </source>
</reference>